<sequence length="169" mass="17937">MASIKFIPSADASVVSEHSRSILSSILDSAGLPSCVITSTVRTPASQARAMFVNIEAASIQKQLDLYGPAGQTVIREYQRLKPLGHGKQVILGAMEAKILELGPGKVSRHCADPSTLNVIDIAPSSIANRTRFLEALENAKAAGDITKFYSPANGDPAFHVEIPQTPQA</sequence>
<dbReference type="EMBL" id="CADIJQ010000001">
    <property type="protein sequence ID" value="CAB3678767.1"/>
    <property type="molecule type" value="Genomic_DNA"/>
</dbReference>
<keyword evidence="2" id="KW-1185">Reference proteome</keyword>
<protein>
    <submittedName>
        <fullName evidence="1">Uncharacterized protein</fullName>
    </submittedName>
</protein>
<dbReference type="Proteomes" id="UP000494269">
    <property type="component" value="Unassembled WGS sequence"/>
</dbReference>
<reference evidence="1 2" key="1">
    <citation type="submission" date="2020-04" db="EMBL/GenBank/DDBJ databases">
        <authorList>
            <person name="De Canck E."/>
        </authorList>
    </citation>
    <scope>NUCLEOTIDE SEQUENCE [LARGE SCALE GENOMIC DNA]</scope>
    <source>
        <strain evidence="1 2">LMG 3441</strain>
    </source>
</reference>
<dbReference type="RefSeq" id="WP_175169261.1">
    <property type="nucleotide sequence ID" value="NZ_CADIJQ010000001.1"/>
</dbReference>
<dbReference type="AlphaFoldDB" id="A0A6S6ZPH9"/>
<gene>
    <name evidence="1" type="ORF">LMG3441_01471</name>
</gene>
<accession>A0A6S6ZPH9</accession>
<organism evidence="1 2">
    <name type="scientific">Achromobacter kerstersii</name>
    <dbReference type="NCBI Taxonomy" id="1353890"/>
    <lineage>
        <taxon>Bacteria</taxon>
        <taxon>Pseudomonadati</taxon>
        <taxon>Pseudomonadota</taxon>
        <taxon>Betaproteobacteria</taxon>
        <taxon>Burkholderiales</taxon>
        <taxon>Alcaligenaceae</taxon>
        <taxon>Achromobacter</taxon>
    </lineage>
</organism>
<proteinExistence type="predicted"/>
<evidence type="ECO:0000313" key="2">
    <source>
        <dbReference type="Proteomes" id="UP000494269"/>
    </source>
</evidence>
<evidence type="ECO:0000313" key="1">
    <source>
        <dbReference type="EMBL" id="CAB3678767.1"/>
    </source>
</evidence>
<name>A0A6S6ZPH9_9BURK</name>